<keyword evidence="3" id="KW-1185">Reference proteome</keyword>
<evidence type="ECO:0000259" key="1">
    <source>
        <dbReference type="Pfam" id="PF24705"/>
    </source>
</evidence>
<sequence>MNENKLNVEVAAIKNETSERPIPTVWRLAFCQIVDAFVRGDYLLHGGVAGVDTVSEEAASQIQSYLSDYGATLKSLPDETWNSSVCIWTGNHWDVLVDLYTNEEGSSDLLLSARVNETSHGFKIEIHMVYVP</sequence>
<dbReference type="Proteomes" id="UP001326110">
    <property type="component" value="Chromosome"/>
</dbReference>
<accession>A0ABZ0XR67</accession>
<name>A0ABZ0XR67_9BURK</name>
<dbReference type="Pfam" id="PF24705">
    <property type="entry name" value="DUF7668"/>
    <property type="match status" value="1"/>
</dbReference>
<gene>
    <name evidence="2" type="ORF">SR858_14190</name>
</gene>
<proteinExistence type="predicted"/>
<dbReference type="GeneID" id="43166840"/>
<dbReference type="RefSeq" id="WP_084669809.1">
    <property type="nucleotide sequence ID" value="NZ_CP140152.1"/>
</dbReference>
<evidence type="ECO:0000313" key="2">
    <source>
        <dbReference type="EMBL" id="WQH02232.1"/>
    </source>
</evidence>
<dbReference type="InterPro" id="IPR056085">
    <property type="entry name" value="DUF7668"/>
</dbReference>
<protein>
    <recommendedName>
        <fullName evidence="1">DUF7668 domain-containing protein</fullName>
    </recommendedName>
</protein>
<reference evidence="2 3" key="1">
    <citation type="submission" date="2023-11" db="EMBL/GenBank/DDBJ databases">
        <title>MicrobeMod: A computational toolkit for identifying prokaryotic methylation and restriction-modification with nanopore sequencing.</title>
        <authorList>
            <person name="Crits-Christoph A."/>
            <person name="Kang S.C."/>
            <person name="Lee H."/>
            <person name="Ostrov N."/>
        </authorList>
    </citation>
    <scope>NUCLEOTIDE SEQUENCE [LARGE SCALE GENOMIC DNA]</scope>
    <source>
        <strain evidence="2 3">ATCC 25935</strain>
    </source>
</reference>
<evidence type="ECO:0000313" key="3">
    <source>
        <dbReference type="Proteomes" id="UP001326110"/>
    </source>
</evidence>
<feature type="domain" description="DUF7668" evidence="1">
    <location>
        <begin position="34"/>
        <end position="132"/>
    </location>
</feature>
<organism evidence="2 3">
    <name type="scientific">Duganella zoogloeoides</name>
    <dbReference type="NCBI Taxonomy" id="75659"/>
    <lineage>
        <taxon>Bacteria</taxon>
        <taxon>Pseudomonadati</taxon>
        <taxon>Pseudomonadota</taxon>
        <taxon>Betaproteobacteria</taxon>
        <taxon>Burkholderiales</taxon>
        <taxon>Oxalobacteraceae</taxon>
        <taxon>Telluria group</taxon>
        <taxon>Duganella</taxon>
    </lineage>
</organism>
<dbReference type="EMBL" id="CP140152">
    <property type="protein sequence ID" value="WQH02232.1"/>
    <property type="molecule type" value="Genomic_DNA"/>
</dbReference>